<dbReference type="Pfam" id="PF00303">
    <property type="entry name" value="Thymidylat_synt"/>
    <property type="match status" value="1"/>
</dbReference>
<reference evidence="4 5" key="1">
    <citation type="journal article" date="2019" name="Science, e1252229">
        <title>Invertible promoters mediate bacterial phase variation, antibiotic resistance, and host adaptation in the gut.</title>
        <authorList>
            <person name="Jiang X."/>
            <person name="Hall A.B."/>
            <person name="Arthur T.D."/>
            <person name="Plichta D.R."/>
            <person name="Covington C.T."/>
            <person name="Poyet M."/>
            <person name="Crothers J."/>
            <person name="Moses P.L."/>
            <person name="Tolonen A.C."/>
            <person name="Vlamakis H."/>
            <person name="Alm E.J."/>
            <person name="Xavier R.J."/>
        </authorList>
    </citation>
    <scope>NUCLEOTIDE SEQUENCE [LARGE SCALE GENOMIC DNA]</scope>
    <source>
        <strain evidence="5">ca_0067</strain>
    </source>
</reference>
<evidence type="ECO:0000259" key="3">
    <source>
        <dbReference type="Pfam" id="PF00303"/>
    </source>
</evidence>
<keyword evidence="1" id="KW-0489">Methyltransferase</keyword>
<dbReference type="Proteomes" id="UP000292985">
    <property type="component" value="Unassembled WGS sequence"/>
</dbReference>
<protein>
    <submittedName>
        <fullName evidence="4">Thymidylate synthase</fullName>
    </submittedName>
</protein>
<name>A0ABY0HY50_CITAM</name>
<dbReference type="PANTHER" id="PTHR11548">
    <property type="entry name" value="THYMIDYLATE SYNTHASE 1"/>
    <property type="match status" value="1"/>
</dbReference>
<keyword evidence="2" id="KW-0808">Transferase</keyword>
<comment type="caution">
    <text evidence="4">The sequence shown here is derived from an EMBL/GenBank/DDBJ whole genome shotgun (WGS) entry which is preliminary data.</text>
</comment>
<dbReference type="InterPro" id="IPR023451">
    <property type="entry name" value="Thymidate_synth/dCMP_Mease_dom"/>
</dbReference>
<keyword evidence="5" id="KW-1185">Reference proteome</keyword>
<evidence type="ECO:0000256" key="2">
    <source>
        <dbReference type="ARBA" id="ARBA00022679"/>
    </source>
</evidence>
<dbReference type="InterPro" id="IPR045097">
    <property type="entry name" value="Thymidate_synth/dCMP_Mease"/>
</dbReference>
<feature type="domain" description="Thymidylate synthase/dCMP hydroxymethylase" evidence="3">
    <location>
        <begin position="66"/>
        <end position="253"/>
    </location>
</feature>
<dbReference type="EMBL" id="RCYA01000002">
    <property type="protein sequence ID" value="RYT45475.1"/>
    <property type="molecule type" value="Genomic_DNA"/>
</dbReference>
<evidence type="ECO:0000313" key="5">
    <source>
        <dbReference type="Proteomes" id="UP000292985"/>
    </source>
</evidence>
<dbReference type="RefSeq" id="WP_130097416.1">
    <property type="nucleotide sequence ID" value="NZ_JBCLUA010000005.1"/>
</dbReference>
<evidence type="ECO:0000313" key="4">
    <source>
        <dbReference type="EMBL" id="RYT45475.1"/>
    </source>
</evidence>
<dbReference type="InterPro" id="IPR036926">
    <property type="entry name" value="Thymidate_synth/dCMP_Mease_sf"/>
</dbReference>
<sequence>MVTVEFSGINSFLTGMAKILLEHGVERTTRGKTCWELPEPIVIKITNPLSRWVTIPDRNWNVFLPYAESLWLASGRNDLELIQFYLNRMEDFSDDRKFMRGGYGPRFRCFNGNALDYKKGESEGITKFQMLEVDQFHYISEKFKQDPYTRQGIITIGDPAKDCFEIDGGIKQTKDLPCTRLLQFMRQPKSNRLNLTVYMRSNDFIWGASAVNIFNYTFMQEYFAKILGLEIGSYYHIANNIHYYDIHKELVERLAVIPDVVDDYFSYPKSFNSLDEFDEKVNKLGEWEQKIRLGEISYLEDFGDDFFNDWAKVIFSKTNKLPVVFLNPILNQIISDKSI</sequence>
<organism evidence="4 5">
    <name type="scientific">Citrobacter amalonaticus</name>
    <dbReference type="NCBI Taxonomy" id="35703"/>
    <lineage>
        <taxon>Bacteria</taxon>
        <taxon>Pseudomonadati</taxon>
        <taxon>Pseudomonadota</taxon>
        <taxon>Gammaproteobacteria</taxon>
        <taxon>Enterobacterales</taxon>
        <taxon>Enterobacteriaceae</taxon>
        <taxon>Citrobacter</taxon>
    </lineage>
</organism>
<evidence type="ECO:0000256" key="1">
    <source>
        <dbReference type="ARBA" id="ARBA00022603"/>
    </source>
</evidence>
<gene>
    <name evidence="4" type="ORF">EAJ18_06880</name>
</gene>
<proteinExistence type="predicted"/>
<dbReference type="SUPFAM" id="SSF55831">
    <property type="entry name" value="Thymidylate synthase/dCMP hydroxymethylase"/>
    <property type="match status" value="1"/>
</dbReference>
<dbReference type="Gene3D" id="3.30.572.10">
    <property type="entry name" value="Thymidylate synthase/dCMP hydroxymethylase domain"/>
    <property type="match status" value="1"/>
</dbReference>
<accession>A0ABY0HY50</accession>
<dbReference type="PANTHER" id="PTHR11548:SF9">
    <property type="entry name" value="THYMIDYLATE SYNTHASE"/>
    <property type="match status" value="1"/>
</dbReference>